<evidence type="ECO:0000259" key="7">
    <source>
        <dbReference type="Pfam" id="PF00870"/>
    </source>
</evidence>
<gene>
    <name evidence="8" type="ORF">EmuJ_000204100</name>
</gene>
<keyword evidence="3" id="KW-0804">Transcription</keyword>
<protein>
    <submittedName>
        <fullName evidence="8">p53 transcription factor DNA binding</fullName>
    </submittedName>
</protein>
<comment type="cofactor">
    <cofactor evidence="5">
        <name>Zn(2+)</name>
        <dbReference type="ChEBI" id="CHEBI:29105"/>
    </cofactor>
    <text evidence="5">Binds 1 zinc ion per subunit.</text>
</comment>
<feature type="region of interest" description="Disordered" evidence="6">
    <location>
        <begin position="157"/>
        <end position="206"/>
    </location>
</feature>
<dbReference type="AlphaFoldDB" id="A0A087W0Q2"/>
<evidence type="ECO:0000256" key="3">
    <source>
        <dbReference type="ARBA" id="ARBA00023163"/>
    </source>
</evidence>
<dbReference type="Proteomes" id="UP000017246">
    <property type="component" value="Unassembled WGS sequence"/>
</dbReference>
<dbReference type="Gene3D" id="2.60.40.720">
    <property type="match status" value="1"/>
</dbReference>
<keyword evidence="5" id="KW-0862">Zinc</keyword>
<dbReference type="EMBL" id="LN902844">
    <property type="protein sequence ID" value="CDI98206.1"/>
    <property type="molecule type" value="Genomic_DNA"/>
</dbReference>
<organism evidence="8 9">
    <name type="scientific">Echinococcus multilocularis</name>
    <name type="common">Fox tapeworm</name>
    <dbReference type="NCBI Taxonomy" id="6211"/>
    <lineage>
        <taxon>Eukaryota</taxon>
        <taxon>Metazoa</taxon>
        <taxon>Spiralia</taxon>
        <taxon>Lophotrochozoa</taxon>
        <taxon>Platyhelminthes</taxon>
        <taxon>Cestoda</taxon>
        <taxon>Eucestoda</taxon>
        <taxon>Cyclophyllidea</taxon>
        <taxon>Taeniidae</taxon>
        <taxon>Echinococcus</taxon>
    </lineage>
</organism>
<dbReference type="GO" id="GO:0046872">
    <property type="term" value="F:metal ion binding"/>
    <property type="evidence" value="ECO:0007669"/>
    <property type="project" value="UniProtKB-KW"/>
</dbReference>
<dbReference type="InterPro" id="IPR012346">
    <property type="entry name" value="p53/RUNT-type_TF_DNA-bd_sf"/>
</dbReference>
<name>A0A087W0Q2_ECHMU</name>
<dbReference type="GO" id="GO:0000978">
    <property type="term" value="F:RNA polymerase II cis-regulatory region sequence-specific DNA binding"/>
    <property type="evidence" value="ECO:0007669"/>
    <property type="project" value="TreeGrafter"/>
</dbReference>
<keyword evidence="1" id="KW-0805">Transcription regulation</keyword>
<keyword evidence="5" id="KW-0479">Metal-binding</keyword>
<evidence type="ECO:0000256" key="1">
    <source>
        <dbReference type="ARBA" id="ARBA00023015"/>
    </source>
</evidence>
<evidence type="ECO:0000256" key="6">
    <source>
        <dbReference type="SAM" id="MobiDB-lite"/>
    </source>
</evidence>
<keyword evidence="4" id="KW-0539">Nucleus</keyword>
<evidence type="ECO:0000313" key="8">
    <source>
        <dbReference type="EMBL" id="CDI98206.1"/>
    </source>
</evidence>
<proteinExistence type="predicted"/>
<evidence type="ECO:0000256" key="5">
    <source>
        <dbReference type="PIRSR" id="PIRSR602117-1"/>
    </source>
</evidence>
<reference evidence="8" key="1">
    <citation type="journal article" date="2013" name="Nature">
        <title>The genomes of four tapeworm species reveal adaptations to parasitism.</title>
        <authorList>
            <person name="Tsai I.J."/>
            <person name="Zarowiecki M."/>
            <person name="Holroyd N."/>
            <person name="Garciarrubio A."/>
            <person name="Sanchez-Flores A."/>
            <person name="Brooks K.L."/>
            <person name="Tracey A."/>
            <person name="Bobes R.J."/>
            <person name="Fragoso G."/>
            <person name="Sciutto E."/>
            <person name="Aslett M."/>
            <person name="Beasley H."/>
            <person name="Bennett H.M."/>
            <person name="Cai J."/>
            <person name="Camicia F."/>
            <person name="Clark R."/>
            <person name="Cucher M."/>
            <person name="De Silva N."/>
            <person name="Day T.A."/>
            <person name="Deplazes P."/>
            <person name="Estrada K."/>
            <person name="Fernandez C."/>
            <person name="Holland P.W."/>
            <person name="Hou J."/>
            <person name="Hu S."/>
            <person name="Huckvale T."/>
            <person name="Hung S.S."/>
            <person name="Kamenetzky L."/>
            <person name="Keane J.A."/>
            <person name="Kiss F."/>
            <person name="Koziol U."/>
            <person name="Lambert O."/>
            <person name="Liu K."/>
            <person name="Luo X."/>
            <person name="Luo Y."/>
            <person name="Macchiaroli N."/>
            <person name="Nichol S."/>
            <person name="Paps J."/>
            <person name="Parkinson J."/>
            <person name="Pouchkina-Stantcheva N."/>
            <person name="Riddiford N."/>
            <person name="Rosenzvit M."/>
            <person name="Salinas G."/>
            <person name="Wasmuth J.D."/>
            <person name="Zamanian M."/>
            <person name="Zheng Y."/>
            <person name="Cai X."/>
            <person name="Soberon X."/>
            <person name="Olson P.D."/>
            <person name="Laclette J.P."/>
            <person name="Brehm K."/>
            <person name="Berriman M."/>
            <person name="Garciarrubio A."/>
            <person name="Bobes R.J."/>
            <person name="Fragoso G."/>
            <person name="Sanchez-Flores A."/>
            <person name="Estrada K."/>
            <person name="Cevallos M.A."/>
            <person name="Morett E."/>
            <person name="Gonzalez V."/>
            <person name="Portillo T."/>
            <person name="Ochoa-Leyva A."/>
            <person name="Jose M.V."/>
            <person name="Sciutto E."/>
            <person name="Landa A."/>
            <person name="Jimenez L."/>
            <person name="Valdes V."/>
            <person name="Carrero J.C."/>
            <person name="Larralde C."/>
            <person name="Morales-Montor J."/>
            <person name="Limon-Lason J."/>
            <person name="Soberon X."/>
            <person name="Laclette J.P."/>
        </authorList>
    </citation>
    <scope>NUCLEOTIDE SEQUENCE [LARGE SCALE GENOMIC DNA]</scope>
</reference>
<reference evidence="8" key="2">
    <citation type="submission" date="2015-11" db="EMBL/GenBank/DDBJ databases">
        <authorList>
            <person name="Zhang Y."/>
            <person name="Guo Z."/>
        </authorList>
    </citation>
    <scope>NUCLEOTIDE SEQUENCE</scope>
</reference>
<feature type="binding site" evidence="5">
    <location>
        <position position="222"/>
    </location>
    <ligand>
        <name>Zn(2+)</name>
        <dbReference type="ChEBI" id="CHEBI:29105"/>
    </ligand>
</feature>
<dbReference type="GO" id="GO:0000981">
    <property type="term" value="F:DNA-binding transcription factor activity, RNA polymerase II-specific"/>
    <property type="evidence" value="ECO:0007669"/>
    <property type="project" value="TreeGrafter"/>
</dbReference>
<dbReference type="OMA" id="NLYIRIV"/>
<dbReference type="PANTHER" id="PTHR11447">
    <property type="entry name" value="CELLULAR TUMOR ANTIGEN P53"/>
    <property type="match status" value="1"/>
</dbReference>
<accession>A0A087W0Q2</accession>
<dbReference type="PANTHER" id="PTHR11447:SF16">
    <property type="entry name" value="P53 PROTEIN LONG FORM VARIANT 1"/>
    <property type="match status" value="1"/>
</dbReference>
<dbReference type="Pfam" id="PF00870">
    <property type="entry name" value="P53"/>
    <property type="match status" value="1"/>
</dbReference>
<dbReference type="InterPro" id="IPR002117">
    <property type="entry name" value="p53_tumour_suppressor"/>
</dbReference>
<feature type="compositionally biased region" description="Low complexity" evidence="6">
    <location>
        <begin position="191"/>
        <end position="206"/>
    </location>
</feature>
<evidence type="ECO:0000313" key="9">
    <source>
        <dbReference type="Proteomes" id="UP000017246"/>
    </source>
</evidence>
<dbReference type="OrthoDB" id="6266945at2759"/>
<keyword evidence="2" id="KW-0238">DNA-binding</keyword>
<keyword evidence="9" id="KW-1185">Reference proteome</keyword>
<dbReference type="GO" id="GO:0005634">
    <property type="term" value="C:nucleus"/>
    <property type="evidence" value="ECO:0007669"/>
    <property type="project" value="InterPro"/>
</dbReference>
<dbReference type="GO" id="GO:0006915">
    <property type="term" value="P:apoptotic process"/>
    <property type="evidence" value="ECO:0007669"/>
    <property type="project" value="InterPro"/>
</dbReference>
<feature type="binding site" evidence="5">
    <location>
        <position position="226"/>
    </location>
    <ligand>
        <name>Zn(2+)</name>
        <dbReference type="ChEBI" id="CHEBI:29105"/>
    </ligand>
</feature>
<dbReference type="InterPro" id="IPR011615">
    <property type="entry name" value="p53_DNA-bd"/>
</dbReference>
<evidence type="ECO:0000256" key="2">
    <source>
        <dbReference type="ARBA" id="ARBA00023125"/>
    </source>
</evidence>
<feature type="region of interest" description="Disordered" evidence="6">
    <location>
        <begin position="287"/>
        <end position="316"/>
    </location>
</feature>
<feature type="compositionally biased region" description="Basic and acidic residues" evidence="6">
    <location>
        <begin position="173"/>
        <end position="182"/>
    </location>
</feature>
<feature type="domain" description="p53 DNA-binding" evidence="7">
    <location>
        <begin position="18"/>
        <end position="151"/>
    </location>
</feature>
<sequence>MSSAASSRLPVDLQARHPFRGQYDFRLDFDGKETARDCKFYADKTGRRIIFVNRDRPFVMRALFRLPLTPLNLYIRIVPLYIAHARRNEVVCRCPNHAHQLVTPELGVSATALSEMEAAETLRSFIMIQSPLARYCRLQGHLTVLLPIDRLQMALNLGPPPDHRAHRHHRERKQSEREEERLGGGVSVLTSTPPSHSQSVPSSSSSYPMGVAAENLVCRIGCYTSCLGGQTRGAVELVVRLEEMPSDPLQPPSVLGLDSVEVHCSSTPARDIRIHIENAASSSARFKSSSAVSGRGTGNRSSGVRRHGRRGLSEPSISTRTKRRLTLVGTNACMATDVGISGPDSPVNSTEVISASFSSSNASSVSSSAFIDVPMGGSGGGPKQRFYLVATKSKERAGQLRLMDDAWAAFDGVRMSSSKFMAYRKDCLLAQCIAAEGHSASTENCEPP</sequence>
<evidence type="ECO:0000256" key="4">
    <source>
        <dbReference type="ARBA" id="ARBA00023242"/>
    </source>
</evidence>